<feature type="domain" description="Ion transport" evidence="14">
    <location>
        <begin position="23"/>
        <end position="233"/>
    </location>
</feature>
<dbReference type="Gene3D" id="1.10.287.70">
    <property type="match status" value="1"/>
</dbReference>
<gene>
    <name evidence="15" type="ORF">GCM10023209_01560</name>
</gene>
<dbReference type="PRINTS" id="PR00169">
    <property type="entry name" value="KCHANNEL"/>
</dbReference>
<keyword evidence="9" id="KW-0406">Ion transport</keyword>
<evidence type="ECO:0000256" key="8">
    <source>
        <dbReference type="ARBA" id="ARBA00022989"/>
    </source>
</evidence>
<dbReference type="RefSeq" id="WP_259547228.1">
    <property type="nucleotide sequence ID" value="NZ_BAABHW010000001.1"/>
</dbReference>
<comment type="subcellular location">
    <subcellularLocation>
        <location evidence="1">Membrane</location>
        <topology evidence="1">Multi-pass membrane protein</topology>
    </subcellularLocation>
</comment>
<evidence type="ECO:0000256" key="6">
    <source>
        <dbReference type="ARBA" id="ARBA00022882"/>
    </source>
</evidence>
<dbReference type="Pfam" id="PF00520">
    <property type="entry name" value="Ion_trans"/>
    <property type="match status" value="1"/>
</dbReference>
<dbReference type="PANTHER" id="PTHR11537:SF254">
    <property type="entry name" value="POTASSIUM VOLTAGE-GATED CHANNEL PROTEIN SHAB"/>
    <property type="match status" value="1"/>
</dbReference>
<keyword evidence="8 13" id="KW-1133">Transmembrane helix</keyword>
<evidence type="ECO:0000256" key="5">
    <source>
        <dbReference type="ARBA" id="ARBA00022826"/>
    </source>
</evidence>
<evidence type="ECO:0000256" key="12">
    <source>
        <dbReference type="SAM" id="MobiDB-lite"/>
    </source>
</evidence>
<feature type="compositionally biased region" description="Basic and acidic residues" evidence="12">
    <location>
        <begin position="234"/>
        <end position="246"/>
    </location>
</feature>
<dbReference type="InterPro" id="IPR028325">
    <property type="entry name" value="VG_K_chnl"/>
</dbReference>
<evidence type="ECO:0000256" key="9">
    <source>
        <dbReference type="ARBA" id="ARBA00023065"/>
    </source>
</evidence>
<proteinExistence type="predicted"/>
<feature type="transmembrane region" description="Helical" evidence="13">
    <location>
        <begin position="21"/>
        <end position="45"/>
    </location>
</feature>
<dbReference type="EMBL" id="BAABHW010000001">
    <property type="protein sequence ID" value="GAA5064749.1"/>
    <property type="molecule type" value="Genomic_DNA"/>
</dbReference>
<organism evidence="15 16">
    <name type="scientific">[Roseibacterium] beibuensis</name>
    <dbReference type="NCBI Taxonomy" id="1193142"/>
    <lineage>
        <taxon>Bacteria</taxon>
        <taxon>Pseudomonadati</taxon>
        <taxon>Pseudomonadota</taxon>
        <taxon>Alphaproteobacteria</taxon>
        <taxon>Rhodobacterales</taxon>
        <taxon>Roseobacteraceae</taxon>
        <taxon>Roseicyclus</taxon>
    </lineage>
</organism>
<feature type="transmembrane region" description="Helical" evidence="13">
    <location>
        <begin position="142"/>
        <end position="163"/>
    </location>
</feature>
<keyword evidence="11" id="KW-0407">Ion channel</keyword>
<evidence type="ECO:0000256" key="4">
    <source>
        <dbReference type="ARBA" id="ARBA00022692"/>
    </source>
</evidence>
<keyword evidence="4 13" id="KW-0812">Transmembrane</keyword>
<dbReference type="PANTHER" id="PTHR11537">
    <property type="entry name" value="VOLTAGE-GATED POTASSIUM CHANNEL"/>
    <property type="match status" value="1"/>
</dbReference>
<keyword evidence="10 13" id="KW-0472">Membrane</keyword>
<name>A0ABP9KST3_9RHOB</name>
<dbReference type="Proteomes" id="UP001499910">
    <property type="component" value="Unassembled WGS sequence"/>
</dbReference>
<evidence type="ECO:0000256" key="1">
    <source>
        <dbReference type="ARBA" id="ARBA00004141"/>
    </source>
</evidence>
<evidence type="ECO:0000256" key="11">
    <source>
        <dbReference type="ARBA" id="ARBA00023303"/>
    </source>
</evidence>
<keyword evidence="16" id="KW-1185">Reference proteome</keyword>
<comment type="caution">
    <text evidence="15">The sequence shown here is derived from an EMBL/GenBank/DDBJ whole genome shotgun (WGS) entry which is preliminary data.</text>
</comment>
<dbReference type="Gene3D" id="1.20.120.350">
    <property type="entry name" value="Voltage-gated potassium channels. Chain C"/>
    <property type="match status" value="1"/>
</dbReference>
<dbReference type="InterPro" id="IPR005821">
    <property type="entry name" value="Ion_trans_dom"/>
</dbReference>
<feature type="transmembrane region" description="Helical" evidence="13">
    <location>
        <begin position="80"/>
        <end position="101"/>
    </location>
</feature>
<dbReference type="SUPFAM" id="SSF81324">
    <property type="entry name" value="Voltage-gated potassium channels"/>
    <property type="match status" value="1"/>
</dbReference>
<feature type="region of interest" description="Disordered" evidence="12">
    <location>
        <begin position="234"/>
        <end position="257"/>
    </location>
</feature>
<evidence type="ECO:0000256" key="3">
    <source>
        <dbReference type="ARBA" id="ARBA00022538"/>
    </source>
</evidence>
<keyword evidence="2" id="KW-0813">Transport</keyword>
<keyword evidence="7" id="KW-0630">Potassium</keyword>
<keyword evidence="3" id="KW-0633">Potassium transport</keyword>
<accession>A0ABP9KST3</accession>
<evidence type="ECO:0000256" key="13">
    <source>
        <dbReference type="SAM" id="Phobius"/>
    </source>
</evidence>
<evidence type="ECO:0000259" key="14">
    <source>
        <dbReference type="Pfam" id="PF00520"/>
    </source>
</evidence>
<feature type="transmembrane region" description="Helical" evidence="13">
    <location>
        <begin position="203"/>
        <end position="228"/>
    </location>
</feature>
<evidence type="ECO:0000313" key="15">
    <source>
        <dbReference type="EMBL" id="GAA5064749.1"/>
    </source>
</evidence>
<reference evidence="16" key="1">
    <citation type="journal article" date="2019" name="Int. J. Syst. Evol. Microbiol.">
        <title>The Global Catalogue of Microorganisms (GCM) 10K type strain sequencing project: providing services to taxonomists for standard genome sequencing and annotation.</title>
        <authorList>
            <consortium name="The Broad Institute Genomics Platform"/>
            <consortium name="The Broad Institute Genome Sequencing Center for Infectious Disease"/>
            <person name="Wu L."/>
            <person name="Ma J."/>
        </authorList>
    </citation>
    <scope>NUCLEOTIDE SEQUENCE [LARGE SCALE GENOMIC DNA]</scope>
    <source>
        <strain evidence="16">JCM 18015</strain>
    </source>
</reference>
<evidence type="ECO:0000256" key="7">
    <source>
        <dbReference type="ARBA" id="ARBA00022958"/>
    </source>
</evidence>
<keyword evidence="6" id="KW-0851">Voltage-gated channel</keyword>
<evidence type="ECO:0000256" key="2">
    <source>
        <dbReference type="ARBA" id="ARBA00022448"/>
    </source>
</evidence>
<evidence type="ECO:0000256" key="10">
    <source>
        <dbReference type="ARBA" id="ARBA00023136"/>
    </source>
</evidence>
<feature type="transmembrane region" description="Helical" evidence="13">
    <location>
        <begin position="170"/>
        <end position="191"/>
    </location>
</feature>
<keyword evidence="5" id="KW-0631">Potassium channel</keyword>
<evidence type="ECO:0000313" key="16">
    <source>
        <dbReference type="Proteomes" id="UP001499910"/>
    </source>
</evidence>
<protein>
    <submittedName>
        <fullName evidence="15">Ion transporter</fullName>
    </submittedName>
</protein>
<sequence length="257" mass="28392">MHRSDIIEILDGTHPRVGRRVALALYALIVISGVVIALETLPALPPELRQALRWGEAVILALFAVEYVTRLICSPRPLHYAVSPWGIIDFIAIVPAVVFLFPDLVTVRSLRLLRLVRLLKLFKANRALDRIARAFEQTKAELLIFSFISTVILYLAAVGIYHFEREAQPEFFGSIPASLWWALSTLTTVGYGDVYPVTTGGRIFTGCVLLVGLGVVAVPAGLITVALIEQTHEERAAQPSETRHTETPQSNTEDDLT</sequence>
<dbReference type="InterPro" id="IPR027359">
    <property type="entry name" value="Volt_channel_dom_sf"/>
</dbReference>